<proteinExistence type="predicted"/>
<dbReference type="InterPro" id="IPR050748">
    <property type="entry name" value="Glycosyltrans_8_dom-fam"/>
</dbReference>
<dbReference type="InterPro" id="IPR029044">
    <property type="entry name" value="Nucleotide-diphossugar_trans"/>
</dbReference>
<name>A0A6N2RDU2_9FIRM</name>
<sequence length="276" mass="32593">MNILVSCDENYLNPLKTMLYSLFESNDTNFEIYLIHKDIRDEKIKEIEKFVIKASSKRAKLNPIKVTNLFSNAKTTFYYTEEMYYRLLAYKYLPENLDRILYLDPDVLVLNSCEKLYNMDLGNNYFAAATHTIPTVQSANVARLSISSGHKDIENYFNSGILMINLKLARNSQSYEKEVLNYVKNTKSLGLIMPDQDLLNVVFRNKIIKIDEIKYNYDARRYLTYKLKDKKYNLSYIISNTCFLHFCGKRKPWLEENNLGVFTSLYLYFWKKAMNI</sequence>
<keyword evidence="3" id="KW-0479">Metal-binding</keyword>
<dbReference type="PANTHER" id="PTHR13778:SF47">
    <property type="entry name" value="LIPOPOLYSACCHARIDE 1,3-GALACTOSYLTRANSFERASE"/>
    <property type="match status" value="1"/>
</dbReference>
<dbReference type="RefSeq" id="WP_156328494.1">
    <property type="nucleotide sequence ID" value="NZ_CACRSW010000003.1"/>
</dbReference>
<dbReference type="GO" id="GO:0046872">
    <property type="term" value="F:metal ion binding"/>
    <property type="evidence" value="ECO:0007669"/>
    <property type="project" value="UniProtKB-KW"/>
</dbReference>
<accession>A0A6N2RDU2</accession>
<dbReference type="EMBL" id="CACRSW010000003">
    <property type="protein sequence ID" value="VYS78814.1"/>
    <property type="molecule type" value="Genomic_DNA"/>
</dbReference>
<protein>
    <submittedName>
        <fullName evidence="4">General stress protein A</fullName>
    </submittedName>
</protein>
<evidence type="ECO:0000256" key="2">
    <source>
        <dbReference type="ARBA" id="ARBA00022679"/>
    </source>
</evidence>
<dbReference type="InterPro" id="IPR002495">
    <property type="entry name" value="Glyco_trans_8"/>
</dbReference>
<dbReference type="GO" id="GO:0016757">
    <property type="term" value="F:glycosyltransferase activity"/>
    <property type="evidence" value="ECO:0007669"/>
    <property type="project" value="UniProtKB-KW"/>
</dbReference>
<dbReference type="PANTHER" id="PTHR13778">
    <property type="entry name" value="GLYCOSYLTRANSFERASE 8 DOMAIN-CONTAINING PROTEIN"/>
    <property type="match status" value="1"/>
</dbReference>
<dbReference type="Gene3D" id="3.90.550.10">
    <property type="entry name" value="Spore Coat Polysaccharide Biosynthesis Protein SpsA, Chain A"/>
    <property type="match status" value="1"/>
</dbReference>
<dbReference type="CDD" id="cd04194">
    <property type="entry name" value="GT8_A4GalT_like"/>
    <property type="match status" value="1"/>
</dbReference>
<gene>
    <name evidence="4" type="primary">gspA</name>
    <name evidence="4" type="ORF">AVLFYP127_01339</name>
</gene>
<keyword evidence="2" id="KW-0808">Transferase</keyword>
<dbReference type="Pfam" id="PF01501">
    <property type="entry name" value="Glyco_transf_8"/>
    <property type="match status" value="1"/>
</dbReference>
<evidence type="ECO:0000256" key="3">
    <source>
        <dbReference type="ARBA" id="ARBA00022723"/>
    </source>
</evidence>
<dbReference type="SUPFAM" id="SSF53448">
    <property type="entry name" value="Nucleotide-diphospho-sugar transferases"/>
    <property type="match status" value="1"/>
</dbReference>
<evidence type="ECO:0000313" key="4">
    <source>
        <dbReference type="EMBL" id="VYS78814.1"/>
    </source>
</evidence>
<dbReference type="AlphaFoldDB" id="A0A6N2RDU2"/>
<keyword evidence="1" id="KW-0328">Glycosyltransferase</keyword>
<reference evidence="4" key="1">
    <citation type="submission" date="2019-11" db="EMBL/GenBank/DDBJ databases">
        <authorList>
            <person name="Feng L."/>
        </authorList>
    </citation>
    <scope>NUCLEOTIDE SEQUENCE</scope>
    <source>
        <strain evidence="4">AvaginalisLFYP127</strain>
    </source>
</reference>
<organism evidence="4">
    <name type="scientific">Anaerococcus vaginalis</name>
    <dbReference type="NCBI Taxonomy" id="33037"/>
    <lineage>
        <taxon>Bacteria</taxon>
        <taxon>Bacillati</taxon>
        <taxon>Bacillota</taxon>
        <taxon>Tissierellia</taxon>
        <taxon>Tissierellales</taxon>
        <taxon>Peptoniphilaceae</taxon>
        <taxon>Anaerococcus</taxon>
    </lineage>
</organism>
<evidence type="ECO:0000256" key="1">
    <source>
        <dbReference type="ARBA" id="ARBA00022676"/>
    </source>
</evidence>